<dbReference type="eggNOG" id="KOG4177">
    <property type="taxonomic scope" value="Eukaryota"/>
</dbReference>
<dbReference type="InterPro" id="IPR036770">
    <property type="entry name" value="Ankyrin_rpt-contain_sf"/>
</dbReference>
<dbReference type="STRING" id="461836.A0A0L0D4W9"/>
<evidence type="ECO:0000256" key="1">
    <source>
        <dbReference type="ARBA" id="ARBA00022737"/>
    </source>
</evidence>
<evidence type="ECO:0000313" key="5">
    <source>
        <dbReference type="EMBL" id="KNC47417.1"/>
    </source>
</evidence>
<gene>
    <name evidence="5" type="ORF">AMSG_03850</name>
</gene>
<feature type="compositionally biased region" description="Basic residues" evidence="4">
    <location>
        <begin position="476"/>
        <end position="505"/>
    </location>
</feature>
<keyword evidence="6" id="KW-1185">Reference proteome</keyword>
<dbReference type="PROSITE" id="PS50297">
    <property type="entry name" value="ANK_REP_REGION"/>
    <property type="match status" value="7"/>
</dbReference>
<keyword evidence="1" id="KW-0677">Repeat</keyword>
<feature type="repeat" description="ANK" evidence="3">
    <location>
        <begin position="666"/>
        <end position="698"/>
    </location>
</feature>
<feature type="repeat" description="ANK" evidence="3">
    <location>
        <begin position="739"/>
        <end position="772"/>
    </location>
</feature>
<feature type="region of interest" description="Disordered" evidence="4">
    <location>
        <begin position="290"/>
        <end position="312"/>
    </location>
</feature>
<dbReference type="InterPro" id="IPR002110">
    <property type="entry name" value="Ankyrin_rpt"/>
</dbReference>
<evidence type="ECO:0000313" key="6">
    <source>
        <dbReference type="Proteomes" id="UP000054408"/>
    </source>
</evidence>
<dbReference type="PANTHER" id="PTHR24198:SF165">
    <property type="entry name" value="ANKYRIN REPEAT-CONTAINING PROTEIN-RELATED"/>
    <property type="match status" value="1"/>
</dbReference>
<evidence type="ECO:0000256" key="4">
    <source>
        <dbReference type="SAM" id="MobiDB-lite"/>
    </source>
</evidence>
<dbReference type="RefSeq" id="XP_013759753.1">
    <property type="nucleotide sequence ID" value="XM_013904299.1"/>
</dbReference>
<proteinExistence type="predicted"/>
<evidence type="ECO:0000256" key="3">
    <source>
        <dbReference type="PROSITE-ProRule" id="PRU00023"/>
    </source>
</evidence>
<feature type="compositionally biased region" description="Acidic residues" evidence="4">
    <location>
        <begin position="296"/>
        <end position="307"/>
    </location>
</feature>
<feature type="repeat" description="ANK" evidence="3">
    <location>
        <begin position="633"/>
        <end position="665"/>
    </location>
</feature>
<accession>A0A0L0D4W9</accession>
<dbReference type="Gene3D" id="1.25.40.20">
    <property type="entry name" value="Ankyrin repeat-containing domain"/>
    <property type="match status" value="4"/>
</dbReference>
<feature type="compositionally biased region" description="Basic and acidic residues" evidence="4">
    <location>
        <begin position="261"/>
        <end position="273"/>
    </location>
</feature>
<feature type="region of interest" description="Disordered" evidence="4">
    <location>
        <begin position="255"/>
        <end position="278"/>
    </location>
</feature>
<dbReference type="EMBL" id="GL349446">
    <property type="protein sequence ID" value="KNC47417.1"/>
    <property type="molecule type" value="Genomic_DNA"/>
</dbReference>
<dbReference type="PROSITE" id="PS50088">
    <property type="entry name" value="ANK_REPEAT"/>
    <property type="match status" value="7"/>
</dbReference>
<reference evidence="5 6" key="1">
    <citation type="submission" date="2010-05" db="EMBL/GenBank/DDBJ databases">
        <title>The Genome Sequence of Thecamonas trahens ATCC 50062.</title>
        <authorList>
            <consortium name="The Broad Institute Genome Sequencing Platform"/>
            <person name="Russ C."/>
            <person name="Cuomo C."/>
            <person name="Shea T."/>
            <person name="Young S.K."/>
            <person name="Zeng Q."/>
            <person name="Koehrsen M."/>
            <person name="Haas B."/>
            <person name="Borodovsky M."/>
            <person name="Guigo R."/>
            <person name="Alvarado L."/>
            <person name="Berlin A."/>
            <person name="Bochicchio J."/>
            <person name="Borenstein D."/>
            <person name="Chapman S."/>
            <person name="Chen Z."/>
            <person name="Freedman E."/>
            <person name="Gellesch M."/>
            <person name="Goldberg J."/>
            <person name="Griggs A."/>
            <person name="Gujja S."/>
            <person name="Heilman E."/>
            <person name="Heiman D."/>
            <person name="Hepburn T."/>
            <person name="Howarth C."/>
            <person name="Jen D."/>
            <person name="Larson L."/>
            <person name="Mehta T."/>
            <person name="Park D."/>
            <person name="Pearson M."/>
            <person name="Roberts A."/>
            <person name="Saif S."/>
            <person name="Shenoy N."/>
            <person name="Sisk P."/>
            <person name="Stolte C."/>
            <person name="Sykes S."/>
            <person name="Thomson T."/>
            <person name="Walk T."/>
            <person name="White J."/>
            <person name="Yandava C."/>
            <person name="Burger G."/>
            <person name="Gray M.W."/>
            <person name="Holland P.W.H."/>
            <person name="King N."/>
            <person name="Lang F.B.F."/>
            <person name="Roger A.J."/>
            <person name="Ruiz-Trillo I."/>
            <person name="Lander E."/>
            <person name="Nusbaum C."/>
        </authorList>
    </citation>
    <scope>NUCLEOTIDE SEQUENCE [LARGE SCALE GENOMIC DNA]</scope>
    <source>
        <strain evidence="5 6">ATCC 50062</strain>
    </source>
</reference>
<dbReference type="Pfam" id="PF12796">
    <property type="entry name" value="Ank_2"/>
    <property type="match status" value="2"/>
</dbReference>
<dbReference type="PANTHER" id="PTHR24198">
    <property type="entry name" value="ANKYRIN REPEAT AND PROTEIN KINASE DOMAIN-CONTAINING PROTEIN"/>
    <property type="match status" value="1"/>
</dbReference>
<dbReference type="PRINTS" id="PR01415">
    <property type="entry name" value="ANKYRIN"/>
</dbReference>
<name>A0A0L0D4W9_THETB</name>
<dbReference type="GeneID" id="25563422"/>
<dbReference type="Proteomes" id="UP000054408">
    <property type="component" value="Unassembled WGS sequence"/>
</dbReference>
<feature type="repeat" description="ANK" evidence="3">
    <location>
        <begin position="907"/>
        <end position="939"/>
    </location>
</feature>
<feature type="repeat" description="ANK" evidence="3">
    <location>
        <begin position="874"/>
        <end position="906"/>
    </location>
</feature>
<protein>
    <submittedName>
        <fullName evidence="5">Ankyrin repeat protein</fullName>
    </submittedName>
</protein>
<sequence>MVLICYDMDFQAEHEEIGHARLSLLDLATGAPNRLVQLRLRHADRGRISFNCVIQELCPVELSLSTVRLDRASAEAALVDLEGAFLELDLAGETMTTEPCLFHQLPSWDARMFGEPLVKTLTLEKIRALTLSFRLCMLGHGDRKVCIASIDFDVSSLLDSIDVAAAEAELASGTAPLALALPFSRELVLNVGTPIGPFSGSLHLTNYPRLRQAPHDMERAAALQRRIAAHAEVNPYADAAAELAFLAQPSAPASTFVTQSHEADANSGDKAEAEGDDGTGAEIDIMTIAPDPASESGEESDESEDAGGEGYGYDGPNAAVAAVVSALDTGAIEPVLEAMDQLRGMFHATSAVNEDESGSDEPFAAVAAQLEGPPPVLLALHYVSSKPALASLIEPLVEKAGFDLETVSVAGLAPLDVAVRSQAYECMTALLKLLARRSVKRQQVARERAIELVRAEREARAAEAKKLGGSSTGATSRRKTTRGRGKGRGRARVRGRGRGRSSGRRGGRDGERRAVGRGSSALNTSLTSLESFSSGSVPVVNPNYIEVESNAFAARVETLFSVCRVPNYRYAEPLIRYYGHALASARDENGNTALHLVAAVKEGDENSIVARDVLSITRDLIAAGAPLDAQRADGATPLSLTLAVGSFGMAQMLLEAGADVNLADAKGQTALIIAVQMGLDDMIENLLAHNADPNVCNTTSQSALHIAAAFNKYSAIPRLLNATKYGANQDAYAMRLDADGRTALHVAALMGQLDALEQLLKYPAVDISARDANGLTALELAKSDDVRRELQAHGATKENDAALLAAADTGDLATVQRLVQPIGEDSSLQLAFADATHSVTALTAMHYAARRGHTDVMQALLEAGANANAVFNLMGWTALYAAAYHGREAAVQLLLEAGADPQTCDLDGMTPLHAAAGKGHLLVVTTLLGAGADVEGRTHAGWTPLHVAAYNGKLDIIRALLESGAEPGAIADLGRSPLDYAANAQVAELLRSALRSPMPSPRV</sequence>
<dbReference type="OrthoDB" id="20872at2759"/>
<feature type="repeat" description="ANK" evidence="3">
    <location>
        <begin position="940"/>
        <end position="972"/>
    </location>
</feature>
<keyword evidence="2 3" id="KW-0040">ANK repeat</keyword>
<organism evidence="5 6">
    <name type="scientific">Thecamonas trahens ATCC 50062</name>
    <dbReference type="NCBI Taxonomy" id="461836"/>
    <lineage>
        <taxon>Eukaryota</taxon>
        <taxon>Apusozoa</taxon>
        <taxon>Apusomonadida</taxon>
        <taxon>Apusomonadidae</taxon>
        <taxon>Thecamonas</taxon>
    </lineage>
</organism>
<dbReference type="Pfam" id="PF13637">
    <property type="entry name" value="Ank_4"/>
    <property type="match status" value="1"/>
</dbReference>
<dbReference type="SUPFAM" id="SSF48403">
    <property type="entry name" value="Ankyrin repeat"/>
    <property type="match status" value="1"/>
</dbReference>
<dbReference type="AlphaFoldDB" id="A0A0L0D4W9"/>
<feature type="repeat" description="ANK" evidence="3">
    <location>
        <begin position="840"/>
        <end position="872"/>
    </location>
</feature>
<feature type="region of interest" description="Disordered" evidence="4">
    <location>
        <begin position="462"/>
        <end position="520"/>
    </location>
</feature>
<evidence type="ECO:0000256" key="2">
    <source>
        <dbReference type="ARBA" id="ARBA00023043"/>
    </source>
</evidence>
<dbReference type="Pfam" id="PF13857">
    <property type="entry name" value="Ank_5"/>
    <property type="match status" value="1"/>
</dbReference>
<dbReference type="SMART" id="SM00248">
    <property type="entry name" value="ANK"/>
    <property type="match status" value="11"/>
</dbReference>